<accession>A0A8S1IPY7</accession>
<proteinExistence type="predicted"/>
<keyword evidence="4" id="KW-1185">Reference proteome</keyword>
<organism evidence="3 4">
    <name type="scientific">Ostreobium quekettii</name>
    <dbReference type="NCBI Taxonomy" id="121088"/>
    <lineage>
        <taxon>Eukaryota</taxon>
        <taxon>Viridiplantae</taxon>
        <taxon>Chlorophyta</taxon>
        <taxon>core chlorophytes</taxon>
        <taxon>Ulvophyceae</taxon>
        <taxon>TCBD clade</taxon>
        <taxon>Bryopsidales</taxon>
        <taxon>Ostreobineae</taxon>
        <taxon>Ostreobiaceae</taxon>
        <taxon>Ostreobium</taxon>
    </lineage>
</organism>
<evidence type="ECO:0000256" key="2">
    <source>
        <dbReference type="SAM" id="SignalP"/>
    </source>
</evidence>
<name>A0A8S1IPY7_9CHLO</name>
<dbReference type="InterPro" id="IPR032053">
    <property type="entry name" value="Ribosomal_mS34"/>
</dbReference>
<feature type="region of interest" description="Disordered" evidence="1">
    <location>
        <begin position="163"/>
        <end position="193"/>
    </location>
</feature>
<dbReference type="GO" id="GO:0005739">
    <property type="term" value="C:mitochondrion"/>
    <property type="evidence" value="ECO:0007669"/>
    <property type="project" value="InterPro"/>
</dbReference>
<feature type="chain" id="PRO_5035854869" evidence="2">
    <location>
        <begin position="18"/>
        <end position="193"/>
    </location>
</feature>
<dbReference type="Proteomes" id="UP000708148">
    <property type="component" value="Unassembled WGS sequence"/>
</dbReference>
<dbReference type="PANTHER" id="PTHR35316:SF1">
    <property type="entry name" value="28S RIBOSOMAL S34 PROTEIN"/>
    <property type="match status" value="1"/>
</dbReference>
<sequence length="193" mass="21405">MVLLGIHWTLSWTNCCALLLPRTGSCRALLSEMIDWVPDFQDGCITHSSPCAMPASLQAFWRPKVWRCNCQVTLYFLSSLCSVFDIATRLPQCGVGARVQRVTWGDDSYWDITKIKPKKDGKGGDAWGILTWRGTPQGTTPKQVRGPLKKVWRWMPDKETSARWAPLVEASRAAAAGEPPSANPDDSKSDAVP</sequence>
<dbReference type="GO" id="GO:0003735">
    <property type="term" value="F:structural constituent of ribosome"/>
    <property type="evidence" value="ECO:0007669"/>
    <property type="project" value="InterPro"/>
</dbReference>
<keyword evidence="2" id="KW-0732">Signal</keyword>
<gene>
    <name evidence="3" type="ORF">OSTQU699_LOCUS2211</name>
</gene>
<dbReference type="AlphaFoldDB" id="A0A8S1IPY7"/>
<dbReference type="PANTHER" id="PTHR35316">
    <property type="entry name" value="28S RIBOSOMAL S34 PROTEIN"/>
    <property type="match status" value="1"/>
</dbReference>
<evidence type="ECO:0000256" key="1">
    <source>
        <dbReference type="SAM" id="MobiDB-lite"/>
    </source>
</evidence>
<dbReference type="OrthoDB" id="16434at2759"/>
<dbReference type="Pfam" id="PF16053">
    <property type="entry name" value="MRP-S34"/>
    <property type="match status" value="1"/>
</dbReference>
<dbReference type="EMBL" id="CAJHUC010000556">
    <property type="protein sequence ID" value="CAD7696850.1"/>
    <property type="molecule type" value="Genomic_DNA"/>
</dbReference>
<reference evidence="3" key="1">
    <citation type="submission" date="2020-12" db="EMBL/GenBank/DDBJ databases">
        <authorList>
            <person name="Iha C."/>
        </authorList>
    </citation>
    <scope>NUCLEOTIDE SEQUENCE</scope>
</reference>
<feature type="signal peptide" evidence="2">
    <location>
        <begin position="1"/>
        <end position="17"/>
    </location>
</feature>
<protein>
    <submittedName>
        <fullName evidence="3">Uncharacterized protein</fullName>
    </submittedName>
</protein>
<evidence type="ECO:0000313" key="4">
    <source>
        <dbReference type="Proteomes" id="UP000708148"/>
    </source>
</evidence>
<comment type="caution">
    <text evidence="3">The sequence shown here is derived from an EMBL/GenBank/DDBJ whole genome shotgun (WGS) entry which is preliminary data.</text>
</comment>
<evidence type="ECO:0000313" key="3">
    <source>
        <dbReference type="EMBL" id="CAD7696850.1"/>
    </source>
</evidence>